<evidence type="ECO:0000256" key="2">
    <source>
        <dbReference type="ARBA" id="ARBA00011061"/>
    </source>
</evidence>
<dbReference type="RefSeq" id="WP_310575844.1">
    <property type="nucleotide sequence ID" value="NZ_JAVKPK010000028.1"/>
</dbReference>
<evidence type="ECO:0000256" key="3">
    <source>
        <dbReference type="ARBA" id="ARBA00022475"/>
    </source>
</evidence>
<keyword evidence="6 7" id="KW-0472">Membrane</keyword>
<keyword evidence="3" id="KW-1003">Cell membrane</keyword>
<feature type="transmembrane region" description="Helical" evidence="7">
    <location>
        <begin position="46"/>
        <end position="64"/>
    </location>
</feature>
<keyword evidence="5 7" id="KW-1133">Transmembrane helix</keyword>
<evidence type="ECO:0000256" key="5">
    <source>
        <dbReference type="ARBA" id="ARBA00022989"/>
    </source>
</evidence>
<comment type="caution">
    <text evidence="8">The sequence shown here is derived from an EMBL/GenBank/DDBJ whole genome shotgun (WGS) entry which is preliminary data.</text>
</comment>
<accession>A0ABU2D1K4</accession>
<gene>
    <name evidence="8" type="ORF">RG963_08560</name>
</gene>
<keyword evidence="4 7" id="KW-0812">Transmembrane</keyword>
<evidence type="ECO:0000256" key="1">
    <source>
        <dbReference type="ARBA" id="ARBA00004651"/>
    </source>
</evidence>
<feature type="transmembrane region" description="Helical" evidence="7">
    <location>
        <begin position="229"/>
        <end position="251"/>
    </location>
</feature>
<dbReference type="Pfam" id="PF03706">
    <property type="entry name" value="LPG_synthase_TM"/>
    <property type="match status" value="1"/>
</dbReference>
<feature type="transmembrane region" description="Helical" evidence="7">
    <location>
        <begin position="291"/>
        <end position="311"/>
    </location>
</feature>
<feature type="transmembrane region" description="Helical" evidence="7">
    <location>
        <begin position="167"/>
        <end position="185"/>
    </location>
</feature>
<protein>
    <submittedName>
        <fullName evidence="8">Lysylphosphatidylglycerol synthase transmembrane domain-containing protein</fullName>
    </submittedName>
</protein>
<comment type="subcellular location">
    <subcellularLocation>
        <location evidence="1">Cell membrane</location>
        <topology evidence="1">Multi-pass membrane protein</topology>
    </subcellularLocation>
</comment>
<evidence type="ECO:0000256" key="7">
    <source>
        <dbReference type="SAM" id="Phobius"/>
    </source>
</evidence>
<dbReference type="NCBIfam" id="TIGR00374">
    <property type="entry name" value="flippase-like domain"/>
    <property type="match status" value="1"/>
</dbReference>
<evidence type="ECO:0000313" key="8">
    <source>
        <dbReference type="EMBL" id="MDR7665822.1"/>
    </source>
</evidence>
<name>A0ABU2D1K4_9EURY</name>
<feature type="transmembrane region" description="Helical" evidence="7">
    <location>
        <begin position="123"/>
        <end position="147"/>
    </location>
</feature>
<dbReference type="EMBL" id="JAVKPK010000028">
    <property type="protein sequence ID" value="MDR7665822.1"/>
    <property type="molecule type" value="Genomic_DNA"/>
</dbReference>
<dbReference type="PANTHER" id="PTHR39087:SF2">
    <property type="entry name" value="UPF0104 MEMBRANE PROTEIN MJ1595"/>
    <property type="match status" value="1"/>
</dbReference>
<evidence type="ECO:0000313" key="9">
    <source>
        <dbReference type="Proteomes" id="UP001246244"/>
    </source>
</evidence>
<comment type="similarity">
    <text evidence="2">Belongs to the UPF0104 family.</text>
</comment>
<keyword evidence="9" id="KW-1185">Reference proteome</keyword>
<feature type="transmembrane region" description="Helical" evidence="7">
    <location>
        <begin position="206"/>
        <end position="223"/>
    </location>
</feature>
<proteinExistence type="inferred from homology"/>
<dbReference type="InterPro" id="IPR022791">
    <property type="entry name" value="L-PG_synthase/AglD"/>
</dbReference>
<evidence type="ECO:0000256" key="4">
    <source>
        <dbReference type="ARBA" id="ARBA00022692"/>
    </source>
</evidence>
<sequence length="320" mass="35869">MNPVILKKVIVILLLLTAGVFLVRTYWIDLAPILGESLRILSEIRISYFILAFLVYLLSVYLFAVRWQQVLSCIGYDLKATDLVPVIFGGIFANNLTPASRAGGEPLRIFWVNKTYGISYTNAFVSILFERLVEAIPISMLLIYVLYSFPSLEIKFLPIKNSLTLSSTYLLLSVFLVAGVVIWIFREKLSSLLKSIDENWRQLHKSFIAVLLLSSAVWILDIIRLKLIALALNLPFSLHLIATVSILYLLLGSLPITPGGLGIVEGGLISVLLYFGLPLAQASSFVFLERFISFGLSGVIGFLYLFYYGGFKIWKNTKSH</sequence>
<dbReference type="PANTHER" id="PTHR39087">
    <property type="entry name" value="UPF0104 MEMBRANE PROTEIN MJ1595"/>
    <property type="match status" value="1"/>
</dbReference>
<evidence type="ECO:0000256" key="6">
    <source>
        <dbReference type="ARBA" id="ARBA00023136"/>
    </source>
</evidence>
<reference evidence="9" key="1">
    <citation type="submission" date="2023-07" db="EMBL/GenBank/DDBJ databases">
        <title>Whole-genome sequencing of a new Methanosarcina sp. Z-7115.</title>
        <authorList>
            <person name="Zhilina T.N."/>
            <person name="Merkel A.Y."/>
        </authorList>
    </citation>
    <scope>NUCLEOTIDE SEQUENCE [LARGE SCALE GENOMIC DNA]</scope>
    <source>
        <strain evidence="9">Z-7115</strain>
    </source>
</reference>
<organism evidence="8 9">
    <name type="scientific">Methanosarcina baikalica</name>
    <dbReference type="NCBI Taxonomy" id="3073890"/>
    <lineage>
        <taxon>Archaea</taxon>
        <taxon>Methanobacteriati</taxon>
        <taxon>Methanobacteriota</taxon>
        <taxon>Stenosarchaea group</taxon>
        <taxon>Methanomicrobia</taxon>
        <taxon>Methanosarcinales</taxon>
        <taxon>Methanosarcinaceae</taxon>
        <taxon>Methanosarcina</taxon>
    </lineage>
</organism>
<dbReference type="Proteomes" id="UP001246244">
    <property type="component" value="Unassembled WGS sequence"/>
</dbReference>
<feature type="transmembrane region" description="Helical" evidence="7">
    <location>
        <begin position="263"/>
        <end position="285"/>
    </location>
</feature>